<organism evidence="1 2">
    <name type="scientific">Datura stramonium</name>
    <name type="common">Jimsonweed</name>
    <name type="synonym">Common thornapple</name>
    <dbReference type="NCBI Taxonomy" id="4076"/>
    <lineage>
        <taxon>Eukaryota</taxon>
        <taxon>Viridiplantae</taxon>
        <taxon>Streptophyta</taxon>
        <taxon>Embryophyta</taxon>
        <taxon>Tracheophyta</taxon>
        <taxon>Spermatophyta</taxon>
        <taxon>Magnoliopsida</taxon>
        <taxon>eudicotyledons</taxon>
        <taxon>Gunneridae</taxon>
        <taxon>Pentapetalae</taxon>
        <taxon>asterids</taxon>
        <taxon>lamiids</taxon>
        <taxon>Solanales</taxon>
        <taxon>Solanaceae</taxon>
        <taxon>Solanoideae</taxon>
        <taxon>Datureae</taxon>
        <taxon>Datura</taxon>
    </lineage>
</organism>
<dbReference type="EMBL" id="JACEIK010000864">
    <property type="protein sequence ID" value="MCD7463109.1"/>
    <property type="molecule type" value="Genomic_DNA"/>
</dbReference>
<dbReference type="Proteomes" id="UP000823775">
    <property type="component" value="Unassembled WGS sequence"/>
</dbReference>
<sequence length="203" mass="22884">MWTNFMIIICEGFTKGFAARDDQYVWVASIIAEGQPLQAIIKGDISCHDLNFEAGMWLDLVFTHLIPFKNTIHVSIEVAILIVCIMASIHINMGEIIADEHSQSHPPTIRYAIKLAMKTMVEMIGSLCARVNVLESEVASLRKEMDKWKAMVLPMGIDLNLPIVASDSHVMDKSPQMIDVLGSARQEVQQLRKFKIKSNLMMR</sequence>
<reference evidence="1 2" key="1">
    <citation type="journal article" date="2021" name="BMC Genomics">
        <title>Datura genome reveals duplications of psychoactive alkaloid biosynthetic genes and high mutation rate following tissue culture.</title>
        <authorList>
            <person name="Rajewski A."/>
            <person name="Carter-House D."/>
            <person name="Stajich J."/>
            <person name="Litt A."/>
        </authorList>
    </citation>
    <scope>NUCLEOTIDE SEQUENCE [LARGE SCALE GENOMIC DNA]</scope>
    <source>
        <strain evidence="1">AR-01</strain>
    </source>
</reference>
<gene>
    <name evidence="1" type="ORF">HAX54_049973</name>
</gene>
<comment type="caution">
    <text evidence="1">The sequence shown here is derived from an EMBL/GenBank/DDBJ whole genome shotgun (WGS) entry which is preliminary data.</text>
</comment>
<protein>
    <submittedName>
        <fullName evidence="1">Uncharacterized protein</fullName>
    </submittedName>
</protein>
<keyword evidence="2" id="KW-1185">Reference proteome</keyword>
<proteinExistence type="predicted"/>
<accession>A0ABS8SVP9</accession>
<name>A0ABS8SVP9_DATST</name>
<evidence type="ECO:0000313" key="1">
    <source>
        <dbReference type="EMBL" id="MCD7463109.1"/>
    </source>
</evidence>
<evidence type="ECO:0000313" key="2">
    <source>
        <dbReference type="Proteomes" id="UP000823775"/>
    </source>
</evidence>